<keyword evidence="4" id="KW-0489">Methyltransferase</keyword>
<protein>
    <submittedName>
        <fullName evidence="17">SET domain-containing protein</fullName>
    </submittedName>
</protein>
<keyword evidence="10" id="KW-0156">Chromatin regulator</keyword>
<evidence type="ECO:0000256" key="2">
    <source>
        <dbReference type="ARBA" id="ARBA00004286"/>
    </source>
</evidence>
<keyword evidence="7" id="KW-0479">Metal-binding</keyword>
<gene>
    <name evidence="17" type="ORF">cand_001040</name>
</gene>
<evidence type="ECO:0000256" key="8">
    <source>
        <dbReference type="ARBA" id="ARBA00022771"/>
    </source>
</evidence>
<keyword evidence="5" id="KW-0808">Transferase</keyword>
<keyword evidence="8 12" id="KW-0863">Zinc-finger</keyword>
<evidence type="ECO:0000256" key="12">
    <source>
        <dbReference type="PROSITE-ProRule" id="PRU00146"/>
    </source>
</evidence>
<comment type="caution">
    <text evidence="17">The sequence shown here is derived from an EMBL/GenBank/DDBJ whole genome shotgun (WGS) entry which is preliminary data.</text>
</comment>
<feature type="domain" description="PHD-type" evidence="13">
    <location>
        <begin position="455"/>
        <end position="502"/>
    </location>
</feature>
<evidence type="ECO:0000256" key="3">
    <source>
        <dbReference type="ARBA" id="ARBA00022454"/>
    </source>
</evidence>
<dbReference type="InterPro" id="IPR050777">
    <property type="entry name" value="SET2_Histone-Lys_MeTrsfase"/>
</dbReference>
<dbReference type="InterPro" id="IPR006560">
    <property type="entry name" value="AWS_dom"/>
</dbReference>
<evidence type="ECO:0000256" key="9">
    <source>
        <dbReference type="ARBA" id="ARBA00022833"/>
    </source>
</evidence>
<dbReference type="PROSITE" id="PS50868">
    <property type="entry name" value="POST_SET"/>
    <property type="match status" value="1"/>
</dbReference>
<dbReference type="InterPro" id="IPR011011">
    <property type="entry name" value="Znf_FYVE_PHD"/>
</dbReference>
<dbReference type="GO" id="GO:0042054">
    <property type="term" value="F:histone methyltransferase activity"/>
    <property type="evidence" value="ECO:0007669"/>
    <property type="project" value="InterPro"/>
</dbReference>
<keyword evidence="6" id="KW-0949">S-adenosyl-L-methionine</keyword>
<dbReference type="SUPFAM" id="SSF57903">
    <property type="entry name" value="FYVE/PHD zinc finger"/>
    <property type="match status" value="1"/>
</dbReference>
<evidence type="ECO:0000259" key="14">
    <source>
        <dbReference type="PROSITE" id="PS50280"/>
    </source>
</evidence>
<dbReference type="Gene3D" id="2.170.270.10">
    <property type="entry name" value="SET domain"/>
    <property type="match status" value="1"/>
</dbReference>
<dbReference type="AlphaFoldDB" id="A0A1J4MR95"/>
<dbReference type="SUPFAM" id="SSF82199">
    <property type="entry name" value="SET domain"/>
    <property type="match status" value="1"/>
</dbReference>
<dbReference type="Gene3D" id="3.30.40.10">
    <property type="entry name" value="Zinc/RING finger domain, C3HC4 (zinc finger)"/>
    <property type="match status" value="1"/>
</dbReference>
<dbReference type="GO" id="GO:0005634">
    <property type="term" value="C:nucleus"/>
    <property type="evidence" value="ECO:0007669"/>
    <property type="project" value="UniProtKB-SubCell"/>
</dbReference>
<feature type="domain" description="SET" evidence="14">
    <location>
        <begin position="117"/>
        <end position="233"/>
    </location>
</feature>
<dbReference type="GO" id="GO:0032259">
    <property type="term" value="P:methylation"/>
    <property type="evidence" value="ECO:0007669"/>
    <property type="project" value="UniProtKB-KW"/>
</dbReference>
<comment type="subcellular location">
    <subcellularLocation>
        <location evidence="2">Chromosome</location>
    </subcellularLocation>
    <subcellularLocation>
        <location evidence="1">Nucleus</location>
    </subcellularLocation>
</comment>
<keyword evidence="18" id="KW-1185">Reference proteome</keyword>
<keyword evidence="3" id="KW-0158">Chromosome</keyword>
<dbReference type="InterPro" id="IPR001965">
    <property type="entry name" value="Znf_PHD"/>
</dbReference>
<evidence type="ECO:0000259" key="15">
    <source>
        <dbReference type="PROSITE" id="PS50868"/>
    </source>
</evidence>
<name>A0A1J4MR95_9CRYT</name>
<feature type="domain" description="AWS" evidence="16">
    <location>
        <begin position="67"/>
        <end position="115"/>
    </location>
</feature>
<feature type="domain" description="Post-SET" evidence="15">
    <location>
        <begin position="242"/>
        <end position="258"/>
    </location>
</feature>
<dbReference type="InterPro" id="IPR013083">
    <property type="entry name" value="Znf_RING/FYVE/PHD"/>
</dbReference>
<dbReference type="InterPro" id="IPR019787">
    <property type="entry name" value="Znf_PHD-finger"/>
</dbReference>
<evidence type="ECO:0000256" key="5">
    <source>
        <dbReference type="ARBA" id="ARBA00022679"/>
    </source>
</evidence>
<evidence type="ECO:0000256" key="6">
    <source>
        <dbReference type="ARBA" id="ARBA00022691"/>
    </source>
</evidence>
<accession>A0A1J4MR95</accession>
<dbReference type="SMART" id="SM00317">
    <property type="entry name" value="SET"/>
    <property type="match status" value="1"/>
</dbReference>
<keyword evidence="9" id="KW-0862">Zinc</keyword>
<evidence type="ECO:0000256" key="11">
    <source>
        <dbReference type="ARBA" id="ARBA00023242"/>
    </source>
</evidence>
<dbReference type="PROSITE" id="PS50016">
    <property type="entry name" value="ZF_PHD_2"/>
    <property type="match status" value="1"/>
</dbReference>
<dbReference type="SMART" id="SM00249">
    <property type="entry name" value="PHD"/>
    <property type="match status" value="1"/>
</dbReference>
<evidence type="ECO:0000256" key="4">
    <source>
        <dbReference type="ARBA" id="ARBA00022603"/>
    </source>
</evidence>
<dbReference type="RefSeq" id="XP_067068429.1">
    <property type="nucleotide sequence ID" value="XM_067210354.1"/>
</dbReference>
<evidence type="ECO:0000256" key="1">
    <source>
        <dbReference type="ARBA" id="ARBA00004123"/>
    </source>
</evidence>
<evidence type="ECO:0000256" key="7">
    <source>
        <dbReference type="ARBA" id="ARBA00022723"/>
    </source>
</evidence>
<proteinExistence type="predicted"/>
<evidence type="ECO:0000259" key="16">
    <source>
        <dbReference type="PROSITE" id="PS51215"/>
    </source>
</evidence>
<evidence type="ECO:0000313" key="18">
    <source>
        <dbReference type="Proteomes" id="UP000186804"/>
    </source>
</evidence>
<reference evidence="17 18" key="1">
    <citation type="submission" date="2016-10" db="EMBL/GenBank/DDBJ databases">
        <title>Reductive evolution of mitochondrial metabolism and differential evolution of invasion-related proteins in Cryptosporidium.</title>
        <authorList>
            <person name="Liu S."/>
            <person name="Roellig D.M."/>
            <person name="Guo Y."/>
            <person name="Li N."/>
            <person name="Frace M.A."/>
            <person name="Tang K."/>
            <person name="Zhang L."/>
            <person name="Feng Y."/>
            <person name="Xiao L."/>
        </authorList>
    </citation>
    <scope>NUCLEOTIDE SEQUENCE [LARGE SCALE GENOMIC DNA]</scope>
    <source>
        <strain evidence="17">30847</strain>
    </source>
</reference>
<dbReference type="Pfam" id="PF00856">
    <property type="entry name" value="SET"/>
    <property type="match status" value="1"/>
</dbReference>
<sequence length="534" mass="62454">MKRKRCKDISPRSNLKSSRFSDLILSETKSLTCSDPTGYKIKISTPFKRLLRNEYCFKRYVNKRLAQDLGKCLCTKSCDEYCTNKSIYIECNKDTCQICKQGSKDCGNCRFTLRQYKLVTLFDTKSKGIGLRTAEDIKLGEFVIEYVGEIINLKQLEERKEMTSKLTKHIYVFSLGNETYIDATYKGNLARFINHSCEPNLVAQKWFVGSDIKVGLFSLRDIKAGDELTFDYRLGTSISGDQPFECMCGSKLCEKWISNTKDSRVYNEMINQYKTIISNFLNVKSLSKPMQRFKHLVYILEYPMVTKYKGLNFNNKSDKSYCKSLKLSGNLYKKYQSHNLNNLKIKINYQNNESSCIIMDLFYISLSWVIWSSFNQFNISHYNFKPIYESFPWVLFPWNSNKYIIQEIENYSLFIYNRSQLTRNLSARELQIRLRQILNNKQSDILDIIETWSNDEVCQDCGSAGNLISCDNCWSSYHISCAKLIMSPSSSKEWVCVLCKKYKTRRSWFMLSKRKRLEFQQERADATWSSLLSG</sequence>
<dbReference type="PANTHER" id="PTHR22884">
    <property type="entry name" value="SET DOMAIN PROTEINS"/>
    <property type="match status" value="1"/>
</dbReference>
<dbReference type="GeneID" id="92364289"/>
<dbReference type="InterPro" id="IPR001214">
    <property type="entry name" value="SET_dom"/>
</dbReference>
<dbReference type="OrthoDB" id="308383at2759"/>
<dbReference type="InterPro" id="IPR003616">
    <property type="entry name" value="Post-SET_dom"/>
</dbReference>
<dbReference type="Proteomes" id="UP000186804">
    <property type="component" value="Unassembled WGS sequence"/>
</dbReference>
<organism evidence="17 18">
    <name type="scientific">Cryptosporidium andersoni</name>
    <dbReference type="NCBI Taxonomy" id="117008"/>
    <lineage>
        <taxon>Eukaryota</taxon>
        <taxon>Sar</taxon>
        <taxon>Alveolata</taxon>
        <taxon>Apicomplexa</taxon>
        <taxon>Conoidasida</taxon>
        <taxon>Coccidia</taxon>
        <taxon>Eucoccidiorida</taxon>
        <taxon>Eimeriorina</taxon>
        <taxon>Cryptosporidiidae</taxon>
        <taxon>Cryptosporidium</taxon>
    </lineage>
</organism>
<dbReference type="PROSITE" id="PS51215">
    <property type="entry name" value="AWS"/>
    <property type="match status" value="1"/>
</dbReference>
<dbReference type="PROSITE" id="PS50280">
    <property type="entry name" value="SET"/>
    <property type="match status" value="1"/>
</dbReference>
<dbReference type="GO" id="GO:0008270">
    <property type="term" value="F:zinc ion binding"/>
    <property type="evidence" value="ECO:0007669"/>
    <property type="project" value="UniProtKB-KW"/>
</dbReference>
<dbReference type="InterPro" id="IPR019786">
    <property type="entry name" value="Zinc_finger_PHD-type_CS"/>
</dbReference>
<dbReference type="VEuPathDB" id="CryptoDB:cand_001040"/>
<dbReference type="GO" id="GO:0005694">
    <property type="term" value="C:chromosome"/>
    <property type="evidence" value="ECO:0007669"/>
    <property type="project" value="UniProtKB-SubCell"/>
</dbReference>
<evidence type="ECO:0000259" key="13">
    <source>
        <dbReference type="PROSITE" id="PS50016"/>
    </source>
</evidence>
<dbReference type="InterPro" id="IPR046341">
    <property type="entry name" value="SET_dom_sf"/>
</dbReference>
<dbReference type="Pfam" id="PF00628">
    <property type="entry name" value="PHD"/>
    <property type="match status" value="1"/>
</dbReference>
<dbReference type="EMBL" id="LRBS01000057">
    <property type="protein sequence ID" value="OII76583.1"/>
    <property type="molecule type" value="Genomic_DNA"/>
</dbReference>
<keyword evidence="11" id="KW-0539">Nucleus</keyword>
<evidence type="ECO:0000313" key="17">
    <source>
        <dbReference type="EMBL" id="OII76583.1"/>
    </source>
</evidence>
<evidence type="ECO:0000256" key="10">
    <source>
        <dbReference type="ARBA" id="ARBA00022853"/>
    </source>
</evidence>
<dbReference type="PROSITE" id="PS01359">
    <property type="entry name" value="ZF_PHD_1"/>
    <property type="match status" value="1"/>
</dbReference>